<dbReference type="EMBL" id="VZUC01022973">
    <property type="protein sequence ID" value="NXV39611.1"/>
    <property type="molecule type" value="Genomic_DNA"/>
</dbReference>
<evidence type="ECO:0000313" key="4">
    <source>
        <dbReference type="Proteomes" id="UP000540089"/>
    </source>
</evidence>
<name>A0A7L3TJ40_RISTR</name>
<accession>A0A7L3TJ40</accession>
<evidence type="ECO:0000313" key="3">
    <source>
        <dbReference type="EMBL" id="NXV39611.1"/>
    </source>
</evidence>
<dbReference type="PRINTS" id="PR01423">
    <property type="entry name" value="TGFBETA"/>
</dbReference>
<keyword evidence="4" id="KW-1185">Reference proteome</keyword>
<feature type="non-terminal residue" evidence="3">
    <location>
        <position position="1"/>
    </location>
</feature>
<sequence length="89" mass="9953">QGYGNASWRYLQGRSVRVTSDDEWLWFDVTEVVQQWLGGSEPLGTFKLSVHCPCEQGGGEDMRIAIEGKVAWRGGDTHTHTHIFRGGGF</sequence>
<reference evidence="3 4" key="1">
    <citation type="submission" date="2019-09" db="EMBL/GenBank/DDBJ databases">
        <title>Bird 10,000 Genomes (B10K) Project - Family phase.</title>
        <authorList>
            <person name="Zhang G."/>
        </authorList>
    </citation>
    <scope>NUCLEOTIDE SEQUENCE [LARGE SCALE GENOMIC DNA]</scope>
    <source>
        <strain evidence="3">OUT-0021</strain>
        <tissue evidence="3">Blood</tissue>
    </source>
</reference>
<dbReference type="Pfam" id="PF00688">
    <property type="entry name" value="TGFb_propeptide"/>
    <property type="match status" value="1"/>
</dbReference>
<feature type="domain" description="TGF-beta propeptide" evidence="2">
    <location>
        <begin position="3"/>
        <end position="74"/>
    </location>
</feature>
<dbReference type="GO" id="GO:0005615">
    <property type="term" value="C:extracellular space"/>
    <property type="evidence" value="ECO:0007669"/>
    <property type="project" value="InterPro"/>
</dbReference>
<feature type="non-terminal residue" evidence="3">
    <location>
        <position position="89"/>
    </location>
</feature>
<protein>
    <submittedName>
        <fullName evidence="3">TGFB1 factor</fullName>
    </submittedName>
</protein>
<proteinExistence type="predicted"/>
<comment type="caution">
    <text evidence="3">The sequence shown here is derived from an EMBL/GenBank/DDBJ whole genome shotgun (WGS) entry which is preliminary data.</text>
</comment>
<evidence type="ECO:0000256" key="1">
    <source>
        <dbReference type="ARBA" id="ARBA00023180"/>
    </source>
</evidence>
<dbReference type="Gene3D" id="2.60.120.970">
    <property type="match status" value="1"/>
</dbReference>
<dbReference type="Proteomes" id="UP000540089">
    <property type="component" value="Unassembled WGS sequence"/>
</dbReference>
<dbReference type="InterPro" id="IPR001111">
    <property type="entry name" value="TGF-b_propeptide"/>
</dbReference>
<evidence type="ECO:0000259" key="2">
    <source>
        <dbReference type="Pfam" id="PF00688"/>
    </source>
</evidence>
<dbReference type="AlphaFoldDB" id="A0A7L3TJ40"/>
<gene>
    <name evidence="3" type="primary">Tgfb1_0</name>
    <name evidence="3" type="ORF">RISTRI_R16128</name>
</gene>
<dbReference type="InterPro" id="IPR016319">
    <property type="entry name" value="TGF-beta"/>
</dbReference>
<keyword evidence="1" id="KW-0325">Glycoprotein</keyword>
<organism evidence="3 4">
    <name type="scientific">Rissa tridactyla</name>
    <name type="common">Black-legged kittiwake</name>
    <name type="synonym">Larus tridactyla</name>
    <dbReference type="NCBI Taxonomy" id="75485"/>
    <lineage>
        <taxon>Eukaryota</taxon>
        <taxon>Metazoa</taxon>
        <taxon>Chordata</taxon>
        <taxon>Craniata</taxon>
        <taxon>Vertebrata</taxon>
        <taxon>Euteleostomi</taxon>
        <taxon>Archelosauria</taxon>
        <taxon>Archosauria</taxon>
        <taxon>Dinosauria</taxon>
        <taxon>Saurischia</taxon>
        <taxon>Theropoda</taxon>
        <taxon>Coelurosauria</taxon>
        <taxon>Aves</taxon>
        <taxon>Neognathae</taxon>
        <taxon>Neoaves</taxon>
        <taxon>Charadriiformes</taxon>
        <taxon>Laridae</taxon>
        <taxon>Rissa</taxon>
    </lineage>
</organism>